<dbReference type="Proteomes" id="UP000215145">
    <property type="component" value="Unassembled WGS sequence"/>
</dbReference>
<comment type="caution">
    <text evidence="1">The sequence shown here is derived from an EMBL/GenBank/DDBJ whole genome shotgun (WGS) entry which is preliminary data.</text>
</comment>
<organism evidence="1 2">
    <name type="scientific">Paenibacillus herberti</name>
    <dbReference type="NCBI Taxonomy" id="1619309"/>
    <lineage>
        <taxon>Bacteria</taxon>
        <taxon>Bacillati</taxon>
        <taxon>Bacillota</taxon>
        <taxon>Bacilli</taxon>
        <taxon>Bacillales</taxon>
        <taxon>Paenibacillaceae</taxon>
        <taxon>Paenibacillus</taxon>
    </lineage>
</organism>
<proteinExistence type="predicted"/>
<gene>
    <name evidence="1" type="ORF">CGZ75_07630</name>
</gene>
<accession>A0A229P3S7</accession>
<reference evidence="1 2" key="1">
    <citation type="submission" date="2017-07" db="EMBL/GenBank/DDBJ databases">
        <title>Paenibacillus herberti R33 genome sequencing and assembly.</title>
        <authorList>
            <person name="Su W."/>
        </authorList>
    </citation>
    <scope>NUCLEOTIDE SEQUENCE [LARGE SCALE GENOMIC DNA]</scope>
    <source>
        <strain evidence="1 2">R33</strain>
    </source>
</reference>
<dbReference type="OrthoDB" id="9773531at2"/>
<name>A0A229P3S7_9BACL</name>
<dbReference type="RefSeq" id="WP_089523613.1">
    <property type="nucleotide sequence ID" value="NZ_NMUQ01000001.1"/>
</dbReference>
<keyword evidence="2" id="KW-1185">Reference proteome</keyword>
<evidence type="ECO:0000313" key="1">
    <source>
        <dbReference type="EMBL" id="OXM16529.1"/>
    </source>
</evidence>
<protein>
    <submittedName>
        <fullName evidence="1">Uncharacterized protein</fullName>
    </submittedName>
</protein>
<evidence type="ECO:0000313" key="2">
    <source>
        <dbReference type="Proteomes" id="UP000215145"/>
    </source>
</evidence>
<dbReference type="AlphaFoldDB" id="A0A229P3S7"/>
<sequence length="69" mass="7700">MIKEAPWNIDVAELGFPAAREPWNPSPSEKIDGADQARLFGAYREVFQGRSSFLGYSVFAIGEKSLDKH</sequence>
<dbReference type="EMBL" id="NMUQ01000001">
    <property type="protein sequence ID" value="OXM16529.1"/>
    <property type="molecule type" value="Genomic_DNA"/>
</dbReference>